<organism evidence="5 6">
    <name type="scientific">Coraliomargarita algicola</name>
    <dbReference type="NCBI Taxonomy" id="3092156"/>
    <lineage>
        <taxon>Bacteria</taxon>
        <taxon>Pseudomonadati</taxon>
        <taxon>Verrucomicrobiota</taxon>
        <taxon>Opitutia</taxon>
        <taxon>Puniceicoccales</taxon>
        <taxon>Coraliomargaritaceae</taxon>
        <taxon>Coraliomargarita</taxon>
    </lineage>
</organism>
<dbReference type="SUPFAM" id="SSF51011">
    <property type="entry name" value="Glycosyl hydrolase domain"/>
    <property type="match status" value="1"/>
</dbReference>
<dbReference type="SUPFAM" id="SSF51445">
    <property type="entry name" value="(Trans)glycosidases"/>
    <property type="match status" value="1"/>
</dbReference>
<dbReference type="InterPro" id="IPR013780">
    <property type="entry name" value="Glyco_hydro_b"/>
</dbReference>
<dbReference type="SMART" id="SM00642">
    <property type="entry name" value="Aamy"/>
    <property type="match status" value="1"/>
</dbReference>
<evidence type="ECO:0000259" key="4">
    <source>
        <dbReference type="SMART" id="SM00642"/>
    </source>
</evidence>
<accession>A0ABZ0RPG9</accession>
<dbReference type="InterPro" id="IPR017853">
    <property type="entry name" value="GH"/>
</dbReference>
<keyword evidence="1 5" id="KW-0378">Hydrolase</keyword>
<reference evidence="5 6" key="1">
    <citation type="submission" date="2023-11" db="EMBL/GenBank/DDBJ databases">
        <title>Coraliomargarita sp. nov., isolated from marine algae.</title>
        <authorList>
            <person name="Lee J.K."/>
            <person name="Baek J.H."/>
            <person name="Kim J.M."/>
            <person name="Choi D.G."/>
            <person name="Jeon C.O."/>
        </authorList>
    </citation>
    <scope>NUCLEOTIDE SEQUENCE [LARGE SCALE GENOMIC DNA]</scope>
    <source>
        <strain evidence="5 6">J2-16</strain>
    </source>
</reference>
<feature type="domain" description="Glycosyl hydrolase family 13 catalytic" evidence="4">
    <location>
        <begin position="36"/>
        <end position="501"/>
    </location>
</feature>
<evidence type="ECO:0000256" key="3">
    <source>
        <dbReference type="SAM" id="SignalP"/>
    </source>
</evidence>
<dbReference type="PANTHER" id="PTHR10357">
    <property type="entry name" value="ALPHA-AMYLASE FAMILY MEMBER"/>
    <property type="match status" value="1"/>
</dbReference>
<dbReference type="RefSeq" id="WP_319834266.1">
    <property type="nucleotide sequence ID" value="NZ_CP138858.1"/>
</dbReference>
<dbReference type="EMBL" id="CP138858">
    <property type="protein sequence ID" value="WPJ97422.1"/>
    <property type="molecule type" value="Genomic_DNA"/>
</dbReference>
<dbReference type="Pfam" id="PF00128">
    <property type="entry name" value="Alpha-amylase"/>
    <property type="match status" value="2"/>
</dbReference>
<keyword evidence="6" id="KW-1185">Reference proteome</keyword>
<gene>
    <name evidence="5" type="ORF">SH580_06825</name>
</gene>
<dbReference type="CDD" id="cd11338">
    <property type="entry name" value="AmyAc_CMD"/>
    <property type="match status" value="1"/>
</dbReference>
<keyword evidence="2" id="KW-0326">Glycosidase</keyword>
<proteinExistence type="predicted"/>
<dbReference type="Gene3D" id="3.20.20.80">
    <property type="entry name" value="Glycosidases"/>
    <property type="match status" value="1"/>
</dbReference>
<evidence type="ECO:0000256" key="1">
    <source>
        <dbReference type="ARBA" id="ARBA00022801"/>
    </source>
</evidence>
<feature type="chain" id="PRO_5046999450" evidence="3">
    <location>
        <begin position="25"/>
        <end position="578"/>
    </location>
</feature>
<feature type="signal peptide" evidence="3">
    <location>
        <begin position="1"/>
        <end position="24"/>
    </location>
</feature>
<dbReference type="GO" id="GO:0016787">
    <property type="term" value="F:hydrolase activity"/>
    <property type="evidence" value="ECO:0007669"/>
    <property type="project" value="UniProtKB-KW"/>
</dbReference>
<dbReference type="Gene3D" id="2.60.40.1180">
    <property type="entry name" value="Golgi alpha-mannosidase II"/>
    <property type="match status" value="1"/>
</dbReference>
<protein>
    <submittedName>
        <fullName evidence="5">Glycoside hydrolase family 13 protein</fullName>
    </submittedName>
</protein>
<name>A0ABZ0RPG9_9BACT</name>
<evidence type="ECO:0000256" key="2">
    <source>
        <dbReference type="ARBA" id="ARBA00023295"/>
    </source>
</evidence>
<evidence type="ECO:0000313" key="6">
    <source>
        <dbReference type="Proteomes" id="UP001324993"/>
    </source>
</evidence>
<evidence type="ECO:0000313" key="5">
    <source>
        <dbReference type="EMBL" id="WPJ97422.1"/>
    </source>
</evidence>
<dbReference type="PANTHER" id="PTHR10357:SF210">
    <property type="entry name" value="MALTODEXTRIN GLUCOSIDASE"/>
    <property type="match status" value="1"/>
</dbReference>
<dbReference type="Proteomes" id="UP001324993">
    <property type="component" value="Chromosome"/>
</dbReference>
<keyword evidence="3" id="KW-0732">Signal</keyword>
<dbReference type="InterPro" id="IPR006047">
    <property type="entry name" value="GH13_cat_dom"/>
</dbReference>
<sequence>MLKKFTHLLQLSSFLAASLNVTQAAPDWAKDIIWYQIFPERFNNGDPSNDPTRASLDDPRNVSPKWEITPWDSEWFDRADWEKEMSYHFPDTLQHRRYGGDLQGVIDKLDYLKELGITGIYFNPIFYANSLHKYDGNSFHHIDPHFGPDPAGDLALIAEESSNPRSWQWTAADKLFLKLLAEAKARGIRIIIDGVWNHTGRDFFAFADIRTTFQKSRYARWYHIKEFDDPRTARNEFDYHGWYGFKSLPEFANDPSGNNLAPGPKRYIFNATKRWMDPNNDGDPSDGIAGWRLDVAEEVPAGFWKEWHAYIREINPEVFTSAEIWGSAANYLKDTHFASAMNYRGFAIPVKGWLIDGKITASEFAARLDQERNSHQGDTAYILQNLVDSHDTQRVASAIANRDSFPEYKNADWFDYDDGERVHARTHGYNNGPPDADGRRIWKMLTLCQATYVGAPMIYYGSEVGMWGADDPEDRMPTWWHRFDPEIHDSYQSAFKLRHAQPALRRGDFKVLETRDGSQLFAFERTLGDQRLVIVLNRGKGDVTLDGDYLDGLKVIHSTDPAANTRRLPPLSAAVFGK</sequence>